<dbReference type="Gene3D" id="1.20.120.50">
    <property type="entry name" value="Hemerythrin-like"/>
    <property type="match status" value="1"/>
</dbReference>
<keyword evidence="3" id="KW-0408">Iron</keyword>
<dbReference type="Pfam" id="PF01814">
    <property type="entry name" value="Hemerythrin"/>
    <property type="match status" value="1"/>
</dbReference>
<organism evidence="5 6">
    <name type="scientific">Fusibacter tunisiensis</name>
    <dbReference type="NCBI Taxonomy" id="1008308"/>
    <lineage>
        <taxon>Bacteria</taxon>
        <taxon>Bacillati</taxon>
        <taxon>Bacillota</taxon>
        <taxon>Clostridia</taxon>
        <taxon>Eubacteriales</taxon>
        <taxon>Eubacteriales Family XII. Incertae Sedis</taxon>
        <taxon>Fusibacter</taxon>
    </lineage>
</organism>
<dbReference type="InterPro" id="IPR012827">
    <property type="entry name" value="Hemerythrin_metal-bd"/>
</dbReference>
<dbReference type="InterPro" id="IPR016131">
    <property type="entry name" value="Haemerythrin_Fe_BS"/>
</dbReference>
<evidence type="ECO:0000313" key="6">
    <source>
        <dbReference type="Proteomes" id="UP000767854"/>
    </source>
</evidence>
<dbReference type="NCBIfam" id="TIGR02481">
    <property type="entry name" value="hemeryth_dom"/>
    <property type="match status" value="1"/>
</dbReference>
<gene>
    <name evidence="5" type="ORF">JOC49_001044</name>
</gene>
<comment type="caution">
    <text evidence="5">The sequence shown here is derived from an EMBL/GenBank/DDBJ whole genome shotgun (WGS) entry which is preliminary data.</text>
</comment>
<proteinExistence type="inferred from homology"/>
<name>A0ABS2MQ58_9FIRM</name>
<evidence type="ECO:0000256" key="1">
    <source>
        <dbReference type="ARBA" id="ARBA00010587"/>
    </source>
</evidence>
<dbReference type="Proteomes" id="UP000767854">
    <property type="component" value="Unassembled WGS sequence"/>
</dbReference>
<dbReference type="NCBIfam" id="NF033749">
    <property type="entry name" value="bact_hemeryth"/>
    <property type="match status" value="1"/>
</dbReference>
<dbReference type="CDD" id="cd12107">
    <property type="entry name" value="Hemerythrin"/>
    <property type="match status" value="1"/>
</dbReference>
<reference evidence="5 6" key="1">
    <citation type="submission" date="2021-01" db="EMBL/GenBank/DDBJ databases">
        <title>Genomic Encyclopedia of Type Strains, Phase IV (KMG-IV): sequencing the most valuable type-strain genomes for metagenomic binning, comparative biology and taxonomic classification.</title>
        <authorList>
            <person name="Goeker M."/>
        </authorList>
    </citation>
    <scope>NUCLEOTIDE SEQUENCE [LARGE SCALE GENOMIC DNA]</scope>
    <source>
        <strain evidence="5 6">DSM 24436</strain>
    </source>
</reference>
<comment type="similarity">
    <text evidence="1">Belongs to the hemerythrin family.</text>
</comment>
<dbReference type="PANTHER" id="PTHR37164">
    <property type="entry name" value="BACTERIOHEMERYTHRIN"/>
    <property type="match status" value="1"/>
</dbReference>
<keyword evidence="6" id="KW-1185">Reference proteome</keyword>
<dbReference type="PANTHER" id="PTHR37164:SF1">
    <property type="entry name" value="BACTERIOHEMERYTHRIN"/>
    <property type="match status" value="1"/>
</dbReference>
<accession>A0ABS2MQ58</accession>
<dbReference type="InterPro" id="IPR050669">
    <property type="entry name" value="Hemerythrin"/>
</dbReference>
<keyword evidence="2" id="KW-0479">Metal-binding</keyword>
<dbReference type="EMBL" id="JAFBDT010000005">
    <property type="protein sequence ID" value="MBM7561524.1"/>
    <property type="molecule type" value="Genomic_DNA"/>
</dbReference>
<feature type="domain" description="Hemerythrin-like" evidence="4">
    <location>
        <begin position="13"/>
        <end position="129"/>
    </location>
</feature>
<dbReference type="SUPFAM" id="SSF47188">
    <property type="entry name" value="Hemerythrin-like"/>
    <property type="match status" value="1"/>
</dbReference>
<dbReference type="PROSITE" id="PS00550">
    <property type="entry name" value="HEMERYTHRINS"/>
    <property type="match status" value="1"/>
</dbReference>
<evidence type="ECO:0000256" key="3">
    <source>
        <dbReference type="ARBA" id="ARBA00023004"/>
    </source>
</evidence>
<evidence type="ECO:0000313" key="5">
    <source>
        <dbReference type="EMBL" id="MBM7561524.1"/>
    </source>
</evidence>
<evidence type="ECO:0000259" key="4">
    <source>
        <dbReference type="Pfam" id="PF01814"/>
    </source>
</evidence>
<dbReference type="RefSeq" id="WP_204663103.1">
    <property type="nucleotide sequence ID" value="NZ_JAFBDT010000005.1"/>
</dbReference>
<dbReference type="InterPro" id="IPR035938">
    <property type="entry name" value="Hemerythrin-like_sf"/>
</dbReference>
<protein>
    <submittedName>
        <fullName evidence="5">Hemerythrin-like metal-binding protein</fullName>
    </submittedName>
</protein>
<evidence type="ECO:0000256" key="2">
    <source>
        <dbReference type="ARBA" id="ARBA00022723"/>
    </source>
</evidence>
<dbReference type="InterPro" id="IPR012312">
    <property type="entry name" value="Hemerythrin-like"/>
</dbReference>
<sequence length="134" mass="15785">MKWDHSLSIGIMEIDAQHQNLVDITNQVEALFKKALEGNGDYKETYKVIETLSAYADKHFKTEEALFDKIGYPNREAHEEKHREFEAYVKGMTLDRIQTSEETVLIQIFAFLSNWIVDHIKTEDLEYKKFINQQ</sequence>